<keyword evidence="9" id="KW-0539">Nucleus</keyword>
<feature type="domain" description="VWFC" evidence="11">
    <location>
        <begin position="1069"/>
        <end position="1131"/>
    </location>
</feature>
<reference evidence="12" key="1">
    <citation type="submission" date="2020-11" db="EMBL/GenBank/DDBJ databases">
        <authorList>
            <person name="Tran Van P."/>
        </authorList>
    </citation>
    <scope>NUCLEOTIDE SEQUENCE</scope>
</reference>
<keyword evidence="5" id="KW-0732">Signal</keyword>
<feature type="compositionally biased region" description="Polar residues" evidence="10">
    <location>
        <begin position="1219"/>
        <end position="1231"/>
    </location>
</feature>
<proteinExistence type="predicted"/>
<feature type="domain" description="VWFC" evidence="11">
    <location>
        <begin position="594"/>
        <end position="656"/>
    </location>
</feature>
<sequence length="1476" mass="161851">MVGYNPIHTFTENRNQSLLEWCSSSHDCTLTHNALQPELETTDYRLSMAEISVFIPSQILMPPNKLKSQIRNYFNKIGDKEAVCKICYKNLKTSSNASNIRGHLENVHSQQWLDAEIPNMKSKKVGTITAYMEVDAATSANRDFNNVVPTASKSDRDPNIYSSTSVASTSTSIVLPKKSLQAQPNVDDFINNITTQDGDRSKKITDAISLPLSGTLGVMELTESRTSLNHQRNRGSAVSVISCHTNKRDAIEIWEDMKSLFPTLAKIAMIYLPIVATSVPSGRLFSEAGATITQERNIWWSSKYCDPTRITPRLLGCKPLAWSEKEANSTKISCCDCVKNSLASVEGTSEGRDVSIAGWACSKVVESSRVVSPTSTRPRCSEWGCHALAERFPQPMPDKVASPPPPPQLPLTPCQDCHYAEAVYAEGEHILTEEPCLNCSCVRGSLVCYLKVCPHLPNPPPPGCILLHRNHQCCPQLVCHYGARTNDEIKQIPSLLRNMGCSINGTVYAEGSALANSGMCDYCYCLRGQQTCVRPQCVMKVQGCTPIHNKLSCCPTKYHCSKLALNKSSLCPYKAGHVNVDGSTTVAPVPFLGCLVDGKKYKEGEMVQEAANTTCENCFCIRRKIRCVSLSCPKPVHDCQPITRLGECCPSSYNCNAERNETQTQSLVERPRTQLQERTNKYPVPSKNTTTMTKEQLINEARSHREMVVPLKQTTSVSKIDVQDTSTLMTIEISTQSETETTVVTTVTEQETSIVTSTEDTISSNTDDATTTIITESTTMEGEGTTTDATTNRGTLVNTTGAYAINETSAKTPETSLKPTETSPEMFEPTLANEIDVETELNSSVVTTTIALRSSGHKSHRLKQKQLFRLFRRREDENVEDNETPVTMETETTFLTSLSATVIIPEDMLVTDVTLRKNVNIVEKNSSQAPPVKDVIPDLLNITNKNEEDYDDYDYGAPSLPPSLPNVKIIPFVAADAVLEGNKNKPTAYPMQDRGTDNPLYNRFSPPIKTEGGFRPHEPILDGPFYESKQDIPYDTPGLNIPDGHPQVDITSGTINPPSITSIPNNKDKNCYSEGREYSHGELLSEPAACLVCVCHRGEVFCQDTKCPPVNKGCRSVDDSHATCCGRIVCDVEEFPTVVLDRVDMTPSSQTSLLGGVVLPVTVADGVVTTLDPFRDVIRTKPAPDLPSLISDLKPYLVNRPTVTVVTEVIIPTTKAQTVATNPPESTTNTLKITSTQSSTSTQTTQKITSQPKLEAEEKIVNSPLKSAHNKTDESWNTEKHDDSSSLFDSVIQFLFSEDTTETTPTSTTSKLHHPIDRNSVVSDEDSQPNSKISNENPKISNEHIYITDNKYSNGNVSNKTIALSIYNHLTSSGKANISTPTNDYDSLNQISPSEGESSTNPSSNVTSSNDSPPGRPPNLMEDTPSPASTSGILKLAGCNIYGRMYRVGKIISELSTPCLECMCTEVGVQCRPLDC</sequence>
<evidence type="ECO:0000256" key="1">
    <source>
        <dbReference type="ARBA" id="ARBA00004123"/>
    </source>
</evidence>
<keyword evidence="4" id="KW-0479">Metal-binding</keyword>
<feature type="compositionally biased region" description="Polar residues" evidence="10">
    <location>
        <begin position="1373"/>
        <end position="1397"/>
    </location>
</feature>
<dbReference type="GO" id="GO:0008270">
    <property type="term" value="F:zinc ion binding"/>
    <property type="evidence" value="ECO:0007669"/>
    <property type="project" value="UniProtKB-KW"/>
</dbReference>
<evidence type="ECO:0000256" key="8">
    <source>
        <dbReference type="ARBA" id="ARBA00023125"/>
    </source>
</evidence>
<evidence type="ECO:0000313" key="12">
    <source>
        <dbReference type="EMBL" id="CAD7568964.1"/>
    </source>
</evidence>
<dbReference type="InterPro" id="IPR052424">
    <property type="entry name" value="Kielin_Chordin-BMP_Reg"/>
</dbReference>
<keyword evidence="6" id="KW-0863">Zinc-finger</keyword>
<feature type="region of interest" description="Disordered" evidence="10">
    <location>
        <begin position="1299"/>
        <end position="1338"/>
    </location>
</feature>
<dbReference type="PANTHER" id="PTHR46698">
    <property type="entry name" value="CROSSVEINLESS 2"/>
    <property type="match status" value="1"/>
</dbReference>
<evidence type="ECO:0000256" key="3">
    <source>
        <dbReference type="ARBA" id="ARBA00022525"/>
    </source>
</evidence>
<dbReference type="InterPro" id="IPR012337">
    <property type="entry name" value="RNaseH-like_sf"/>
</dbReference>
<evidence type="ECO:0000256" key="7">
    <source>
        <dbReference type="ARBA" id="ARBA00022833"/>
    </source>
</evidence>
<dbReference type="GO" id="GO:0003677">
    <property type="term" value="F:DNA binding"/>
    <property type="evidence" value="ECO:0007669"/>
    <property type="project" value="UniProtKB-KW"/>
</dbReference>
<dbReference type="Pfam" id="PF05699">
    <property type="entry name" value="Dimer_Tnp_hAT"/>
    <property type="match status" value="1"/>
</dbReference>
<feature type="compositionally biased region" description="Low complexity" evidence="10">
    <location>
        <begin position="1232"/>
        <end position="1251"/>
    </location>
</feature>
<dbReference type="InterPro" id="IPR001007">
    <property type="entry name" value="VWF_dom"/>
</dbReference>
<dbReference type="PROSITE" id="PS50184">
    <property type="entry name" value="VWFC_2"/>
    <property type="match status" value="2"/>
</dbReference>
<evidence type="ECO:0000256" key="2">
    <source>
        <dbReference type="ARBA" id="ARBA00004613"/>
    </source>
</evidence>
<dbReference type="GO" id="GO:0005634">
    <property type="term" value="C:nucleus"/>
    <property type="evidence" value="ECO:0007669"/>
    <property type="project" value="UniProtKB-SubCell"/>
</dbReference>
<keyword evidence="8" id="KW-0238">DNA-binding</keyword>
<feature type="compositionally biased region" description="Basic and acidic residues" evidence="10">
    <location>
        <begin position="1270"/>
        <end position="1283"/>
    </location>
</feature>
<evidence type="ECO:0000256" key="9">
    <source>
        <dbReference type="ARBA" id="ARBA00023242"/>
    </source>
</evidence>
<feature type="region of interest" description="Disordered" evidence="10">
    <location>
        <begin position="1219"/>
        <end position="1283"/>
    </location>
</feature>
<dbReference type="Gene3D" id="6.20.200.20">
    <property type="match status" value="1"/>
</dbReference>
<dbReference type="GO" id="GO:0046983">
    <property type="term" value="F:protein dimerization activity"/>
    <property type="evidence" value="ECO:0007669"/>
    <property type="project" value="InterPro"/>
</dbReference>
<feature type="region of interest" description="Disordered" evidence="10">
    <location>
        <begin position="1373"/>
        <end position="1429"/>
    </location>
</feature>
<evidence type="ECO:0000259" key="11">
    <source>
        <dbReference type="PROSITE" id="PS50184"/>
    </source>
</evidence>
<dbReference type="EMBL" id="OE179502">
    <property type="protein sequence ID" value="CAD7568964.1"/>
    <property type="molecule type" value="Genomic_DNA"/>
</dbReference>
<feature type="compositionally biased region" description="Polar residues" evidence="10">
    <location>
        <begin position="1328"/>
        <end position="1338"/>
    </location>
</feature>
<dbReference type="InterPro" id="IPR008906">
    <property type="entry name" value="HATC_C_dom"/>
</dbReference>
<dbReference type="SMART" id="SM00214">
    <property type="entry name" value="VWC"/>
    <property type="match status" value="3"/>
</dbReference>
<name>A0A7R9IXU4_TIMCA</name>
<keyword evidence="3" id="KW-0964">Secreted</keyword>
<organism evidence="12">
    <name type="scientific">Timema californicum</name>
    <name type="common">California timema</name>
    <name type="synonym">Walking stick</name>
    <dbReference type="NCBI Taxonomy" id="61474"/>
    <lineage>
        <taxon>Eukaryota</taxon>
        <taxon>Metazoa</taxon>
        <taxon>Ecdysozoa</taxon>
        <taxon>Arthropoda</taxon>
        <taxon>Hexapoda</taxon>
        <taxon>Insecta</taxon>
        <taxon>Pterygota</taxon>
        <taxon>Neoptera</taxon>
        <taxon>Polyneoptera</taxon>
        <taxon>Phasmatodea</taxon>
        <taxon>Timematodea</taxon>
        <taxon>Timematoidea</taxon>
        <taxon>Timematidae</taxon>
        <taxon>Timema</taxon>
    </lineage>
</organism>
<protein>
    <submittedName>
        <fullName evidence="12">(California timema) hypothetical protein</fullName>
    </submittedName>
</protein>
<keyword evidence="7" id="KW-0862">Zinc</keyword>
<dbReference type="InterPro" id="IPR003656">
    <property type="entry name" value="Znf_BED"/>
</dbReference>
<feature type="compositionally biased region" description="Low complexity" evidence="10">
    <location>
        <begin position="1398"/>
        <end position="1413"/>
    </location>
</feature>
<dbReference type="SMART" id="SM00614">
    <property type="entry name" value="ZnF_BED"/>
    <property type="match status" value="1"/>
</dbReference>
<dbReference type="Pfam" id="PF02892">
    <property type="entry name" value="zf-BED"/>
    <property type="match status" value="1"/>
</dbReference>
<evidence type="ECO:0000256" key="6">
    <source>
        <dbReference type="ARBA" id="ARBA00022771"/>
    </source>
</evidence>
<evidence type="ECO:0000256" key="10">
    <source>
        <dbReference type="SAM" id="MobiDB-lite"/>
    </source>
</evidence>
<evidence type="ECO:0000256" key="5">
    <source>
        <dbReference type="ARBA" id="ARBA00022729"/>
    </source>
</evidence>
<evidence type="ECO:0000256" key="4">
    <source>
        <dbReference type="ARBA" id="ARBA00022723"/>
    </source>
</evidence>
<dbReference type="GO" id="GO:0005576">
    <property type="term" value="C:extracellular region"/>
    <property type="evidence" value="ECO:0007669"/>
    <property type="project" value="UniProtKB-SubCell"/>
</dbReference>
<dbReference type="SUPFAM" id="SSF57603">
    <property type="entry name" value="FnI-like domain"/>
    <property type="match status" value="4"/>
</dbReference>
<gene>
    <name evidence="12" type="ORF">TCMB3V08_LOCUS1714</name>
</gene>
<dbReference type="PANTHER" id="PTHR46698:SF3">
    <property type="entry name" value="TENECTIN ISOFORM 1-RELATED"/>
    <property type="match status" value="1"/>
</dbReference>
<comment type="subcellular location">
    <subcellularLocation>
        <location evidence="1">Nucleus</location>
    </subcellularLocation>
    <subcellularLocation>
        <location evidence="2">Secreted</location>
    </subcellularLocation>
</comment>
<dbReference type="SUPFAM" id="SSF53098">
    <property type="entry name" value="Ribonuclease H-like"/>
    <property type="match status" value="1"/>
</dbReference>
<accession>A0A7R9IXU4</accession>